<dbReference type="RefSeq" id="XP_049262837.1">
    <property type="nucleotide sequence ID" value="XM_049407804.1"/>
</dbReference>
<dbReference type="OrthoDB" id="7785529at2759"/>
<evidence type="ECO:0000256" key="3">
    <source>
        <dbReference type="SAM" id="MobiDB-lite"/>
    </source>
</evidence>
<dbReference type="EMBL" id="JAGSYN010000167">
    <property type="protein sequence ID" value="KAG7662604.1"/>
    <property type="molecule type" value="Genomic_DNA"/>
</dbReference>
<evidence type="ECO:0000313" key="5">
    <source>
        <dbReference type="EMBL" id="KAG7662604.1"/>
    </source>
</evidence>
<feature type="region of interest" description="Disordered" evidence="3">
    <location>
        <begin position="170"/>
        <end position="204"/>
    </location>
</feature>
<dbReference type="PANTHER" id="PTHR11188:SF161">
    <property type="entry name" value="PH-RESPONSE REGULATOR PROTEIN PALF_RIM8"/>
    <property type="match status" value="1"/>
</dbReference>
<feature type="region of interest" description="Disordered" evidence="3">
    <location>
        <begin position="820"/>
        <end position="845"/>
    </location>
</feature>
<dbReference type="Proteomes" id="UP000694255">
    <property type="component" value="Unassembled WGS sequence"/>
</dbReference>
<comment type="caution">
    <text evidence="5">The sequence shown here is derived from an EMBL/GenBank/DDBJ whole genome shotgun (WGS) entry which is preliminary data.</text>
</comment>
<dbReference type="GO" id="GO:0005886">
    <property type="term" value="C:plasma membrane"/>
    <property type="evidence" value="ECO:0007669"/>
    <property type="project" value="TreeGrafter"/>
</dbReference>
<feature type="compositionally biased region" description="Polar residues" evidence="3">
    <location>
        <begin position="261"/>
        <end position="291"/>
    </location>
</feature>
<evidence type="ECO:0000256" key="2">
    <source>
        <dbReference type="ARBA" id="ARBA00040066"/>
    </source>
</evidence>
<sequence>MNKMRRAVSKILPTPKLFNNETSNPFSNFGSNFRIDFHAIDDFYVQLDKPHQIWLPGDEVPGQIVLISKKNLANIVITLSLIGYIKINASSHSKLRPIRHTLFDHTITIYGDDNNNTDEFSNGLLKGEHVFPFIVKLPNKRIFTSIDFGKGSINYVLKASIGSASSYASQPSSPINSLASPTTTPAQSPSETSDTTTSSMSSISVDRNVAKKNFKILQNSTYTSEKLINLVNPIDVSTLSRPKPKRLILKDPRSTGKRLSRTQSSTSTINTVNTCSTFSSNNSDQMSVTDSQHQQQHSPQQPQQLQHQQQVQQTLTQPQHTLNSNPNGFIDSHQHSIHSHHPQSSQGSSLTLTRPPAINVILEVPQRGYLRGELIPIKLSINHLKKIQDLNGIIITFVRVCRLDNGADGVVESFRKDLQQSVLPLYVDPVTFQSEINTNIRVPADAFPTIVGCPLVSFQYFIDVLINLSGKSVGLDSDAGDTHSPDSASVATAVAANKVNPIAENFNGGTTPEPYKFNFNFHNSNTLTSLHHQKERSGFINTDRFKRSKKFLQLTTEIVIGTHRSPVDESIKLPREQLLQGENSRRSSSSNSITSPPGQGVFPGSPASTSQVILTEGTSDSPISAPNLPINPHPHPPNIPSHLSQARTPYINPIPESAEINSFQTPPYFESNENILPPPPPPTAPNYDQPTNSNFISMLQSHSELSEKDRMRAHESGLLPSAPPIDDASIAQDQIQGINQEQIPNNQGNNPVHIQSDQLLESGSQNLQSSNQLNFFTYDSTNITQERTIDTHNTGDDLYQVPGENGEYVPNYMSSKDDRLLVSGSNCGGDPVSTGTNNSRDVSER</sequence>
<dbReference type="GO" id="GO:0031625">
    <property type="term" value="F:ubiquitin protein ligase binding"/>
    <property type="evidence" value="ECO:0007669"/>
    <property type="project" value="TreeGrafter"/>
</dbReference>
<feature type="compositionally biased region" description="Low complexity" evidence="3">
    <location>
        <begin position="188"/>
        <end position="204"/>
    </location>
</feature>
<organism evidence="5 6">
    <name type="scientific">[Candida] subhashii</name>
    <dbReference type="NCBI Taxonomy" id="561895"/>
    <lineage>
        <taxon>Eukaryota</taxon>
        <taxon>Fungi</taxon>
        <taxon>Dikarya</taxon>
        <taxon>Ascomycota</taxon>
        <taxon>Saccharomycotina</taxon>
        <taxon>Pichiomycetes</taxon>
        <taxon>Debaryomycetaceae</taxon>
        <taxon>Spathaspora</taxon>
    </lineage>
</organism>
<proteinExistence type="inferred from homology"/>
<gene>
    <name evidence="5" type="ORF">J8A68_003901</name>
</gene>
<dbReference type="InterPro" id="IPR011022">
    <property type="entry name" value="Arrestin_C-like"/>
</dbReference>
<feature type="region of interest" description="Disordered" evidence="3">
    <location>
        <begin position="245"/>
        <end position="351"/>
    </location>
</feature>
<dbReference type="Pfam" id="PF00339">
    <property type="entry name" value="Arrestin_N"/>
    <property type="match status" value="1"/>
</dbReference>
<protein>
    <recommendedName>
        <fullName evidence="2">pH-response regulator protein palF/RIM8</fullName>
    </recommendedName>
</protein>
<dbReference type="PANTHER" id="PTHR11188">
    <property type="entry name" value="ARRESTIN DOMAIN CONTAINING PROTEIN"/>
    <property type="match status" value="1"/>
</dbReference>
<dbReference type="GO" id="GO:0005829">
    <property type="term" value="C:cytosol"/>
    <property type="evidence" value="ECO:0007669"/>
    <property type="project" value="TreeGrafter"/>
</dbReference>
<dbReference type="InterPro" id="IPR050357">
    <property type="entry name" value="Arrestin_domain-protein"/>
</dbReference>
<evidence type="ECO:0000259" key="4">
    <source>
        <dbReference type="SMART" id="SM01017"/>
    </source>
</evidence>
<dbReference type="GO" id="GO:0030674">
    <property type="term" value="F:protein-macromolecule adaptor activity"/>
    <property type="evidence" value="ECO:0007669"/>
    <property type="project" value="TreeGrafter"/>
</dbReference>
<feature type="compositionally biased region" description="Low complexity" evidence="3">
    <location>
        <begin position="292"/>
        <end position="322"/>
    </location>
</feature>
<name>A0A8J5QIJ7_9ASCO</name>
<dbReference type="Pfam" id="PF02752">
    <property type="entry name" value="Arrestin_C"/>
    <property type="match status" value="1"/>
</dbReference>
<comment type="similarity">
    <text evidence="1">Belongs to the arrestin family. PalF/RIM8 subfamily.</text>
</comment>
<accession>A0A8J5QIJ7</accession>
<feature type="domain" description="Arrestin C-terminal-like" evidence="4">
    <location>
        <begin position="354"/>
        <end position="479"/>
    </location>
</feature>
<dbReference type="GeneID" id="73470701"/>
<evidence type="ECO:0000313" key="6">
    <source>
        <dbReference type="Proteomes" id="UP000694255"/>
    </source>
</evidence>
<dbReference type="SMART" id="SM01017">
    <property type="entry name" value="Arrestin_C"/>
    <property type="match status" value="1"/>
</dbReference>
<feature type="region of interest" description="Disordered" evidence="3">
    <location>
        <begin position="579"/>
        <end position="635"/>
    </location>
</feature>
<dbReference type="InterPro" id="IPR011021">
    <property type="entry name" value="Arrestin-like_N"/>
</dbReference>
<reference evidence="5 6" key="1">
    <citation type="journal article" date="2021" name="DNA Res.">
        <title>Genome analysis of Candida subhashii reveals its hybrid nature and dual mitochondrial genome conformations.</title>
        <authorList>
            <person name="Mixao V."/>
            <person name="Hegedusova E."/>
            <person name="Saus E."/>
            <person name="Pryszcz L.P."/>
            <person name="Cillingova A."/>
            <person name="Nosek J."/>
            <person name="Gabaldon T."/>
        </authorList>
    </citation>
    <scope>NUCLEOTIDE SEQUENCE [LARGE SCALE GENOMIC DNA]</scope>
    <source>
        <strain evidence="5 6">CBS 10753</strain>
    </source>
</reference>
<dbReference type="AlphaFoldDB" id="A0A8J5QIJ7"/>
<feature type="compositionally biased region" description="Polar residues" evidence="3">
    <location>
        <begin position="606"/>
        <end position="624"/>
    </location>
</feature>
<feature type="compositionally biased region" description="Polar residues" evidence="3">
    <location>
        <begin position="833"/>
        <end position="845"/>
    </location>
</feature>
<feature type="compositionally biased region" description="Polar residues" evidence="3">
    <location>
        <begin position="178"/>
        <end position="187"/>
    </location>
</feature>
<keyword evidence="6" id="KW-1185">Reference proteome</keyword>
<dbReference type="GO" id="GO:0070086">
    <property type="term" value="P:ubiquitin-dependent endocytosis"/>
    <property type="evidence" value="ECO:0007669"/>
    <property type="project" value="TreeGrafter"/>
</dbReference>
<evidence type="ECO:0000256" key="1">
    <source>
        <dbReference type="ARBA" id="ARBA00037950"/>
    </source>
</evidence>